<evidence type="ECO:0000256" key="1">
    <source>
        <dbReference type="SAM" id="Phobius"/>
    </source>
</evidence>
<evidence type="ECO:0000313" key="5">
    <source>
        <dbReference type="Proteomes" id="UP000093694"/>
    </source>
</evidence>
<feature type="transmembrane region" description="Helical" evidence="1">
    <location>
        <begin position="109"/>
        <end position="130"/>
    </location>
</feature>
<dbReference type="AlphaFoldDB" id="A0A162JDL1"/>
<name>A0A162JDL1_9CLOT</name>
<keyword evidence="1" id="KW-0812">Transmembrane</keyword>
<keyword evidence="5" id="KW-1185">Reference proteome</keyword>
<keyword evidence="1" id="KW-1133">Transmembrane helix</keyword>
<dbReference type="EMBL" id="LROR01000035">
    <property type="protein sequence ID" value="OBR96055.1"/>
    <property type="molecule type" value="Genomic_DNA"/>
</dbReference>
<evidence type="ECO:0000313" key="3">
    <source>
        <dbReference type="EMBL" id="OBR96055.1"/>
    </source>
</evidence>
<organism evidence="2 4">
    <name type="scientific">Clostridium coskatii</name>
    <dbReference type="NCBI Taxonomy" id="1705578"/>
    <lineage>
        <taxon>Bacteria</taxon>
        <taxon>Bacillati</taxon>
        <taxon>Bacillota</taxon>
        <taxon>Clostridia</taxon>
        <taxon>Eubacteriales</taxon>
        <taxon>Clostridiaceae</taxon>
        <taxon>Clostridium</taxon>
    </lineage>
</organism>
<dbReference type="Proteomes" id="UP000093694">
    <property type="component" value="Unassembled WGS sequence"/>
</dbReference>
<feature type="transmembrane region" description="Helical" evidence="1">
    <location>
        <begin position="179"/>
        <end position="199"/>
    </location>
</feature>
<dbReference type="RefSeq" id="WP_063600690.1">
    <property type="nucleotide sequence ID" value="NZ_LITQ01000010.1"/>
</dbReference>
<dbReference type="PATRIC" id="fig|1705578.3.peg.4080"/>
<gene>
    <name evidence="3" type="ORF">CLCOS_11440</name>
    <name evidence="2" type="ORF">WX73_03987</name>
</gene>
<dbReference type="EMBL" id="LITQ01000010">
    <property type="protein sequence ID" value="OAA93765.1"/>
    <property type="molecule type" value="Genomic_DNA"/>
</dbReference>
<feature type="transmembrane region" description="Helical" evidence="1">
    <location>
        <begin position="205"/>
        <end position="224"/>
    </location>
</feature>
<keyword evidence="1" id="KW-0472">Membrane</keyword>
<evidence type="ECO:0000313" key="4">
    <source>
        <dbReference type="Proteomes" id="UP000077384"/>
    </source>
</evidence>
<feature type="transmembrane region" description="Helical" evidence="1">
    <location>
        <begin position="49"/>
        <end position="71"/>
    </location>
</feature>
<sequence length="266" mass="30002">MRFLIQMLIRTCIETVYLTGIIILVGMLLGIMRNYTIKNFARSFGMKSIMITGFIGVPVHEMSHAIFAAIFGHKITAVKLLQKPDENRVMGYVEHSYNQNSIYQQVGNFFIGTAPIFGGILSVVALMRFMIPRAYDEFISILKVNSHVTVINKAVAVHIFSMYKVLIKNIFSTANFHNIYFYMFLFIAICICSHISLSYADIRGASGGLITIFLVLLMFNVVGWTKYLSIENIVKYNVVITVFLSLAVLLSAITFLISLVLTVIKH</sequence>
<dbReference type="Proteomes" id="UP000077384">
    <property type="component" value="Unassembled WGS sequence"/>
</dbReference>
<evidence type="ECO:0000313" key="2">
    <source>
        <dbReference type="EMBL" id="OAA93765.1"/>
    </source>
</evidence>
<feature type="transmembrane region" description="Helical" evidence="1">
    <location>
        <begin position="7"/>
        <end position="29"/>
    </location>
</feature>
<proteinExistence type="predicted"/>
<protein>
    <submittedName>
        <fullName evidence="2">Uncharacterized protein</fullName>
    </submittedName>
</protein>
<feature type="transmembrane region" description="Helical" evidence="1">
    <location>
        <begin position="236"/>
        <end position="264"/>
    </location>
</feature>
<reference evidence="3 5" key="2">
    <citation type="journal article" date="2016" name="Front. Microbiol.">
        <title>Industrial Acetogenic Biocatalysts: A Comparative Metabolic and Genomic Analysis.</title>
        <authorList>
            <person name="Bengelsdorf F."/>
            <person name="Poehlein A."/>
            <person name="Sonja S."/>
            <person name="Erz C."/>
            <person name="Hummel T."/>
            <person name="Hoffmeister S."/>
            <person name="Daniel R."/>
            <person name="Durre P."/>
        </authorList>
    </citation>
    <scope>NUCLEOTIDE SEQUENCE [LARGE SCALE GENOMIC DNA]</scope>
    <source>
        <strain evidence="3 5">PTA-10522</strain>
    </source>
</reference>
<accession>A0A162JDL1</accession>
<reference evidence="2 4" key="1">
    <citation type="journal article" date="2015" name="Biotechnol. Bioeng.">
        <title>Genome sequence and phenotypic characterization of Caulobacter segnis.</title>
        <authorList>
            <person name="Patel S."/>
            <person name="Fletcher B."/>
            <person name="Scott D.C."/>
            <person name="Ely B."/>
        </authorList>
    </citation>
    <scope>NUCLEOTIDE SEQUENCE [LARGE SCALE GENOMIC DNA]</scope>
    <source>
        <strain evidence="2 4">PS02</strain>
    </source>
</reference>
<feature type="transmembrane region" description="Helical" evidence="1">
    <location>
        <begin position="150"/>
        <end position="167"/>
    </location>
</feature>
<comment type="caution">
    <text evidence="2">The sequence shown here is derived from an EMBL/GenBank/DDBJ whole genome shotgun (WGS) entry which is preliminary data.</text>
</comment>